<dbReference type="STRING" id="575594.HMPREF0501_00997"/>
<reference evidence="6 7" key="1">
    <citation type="submission" date="2009-06" db="EMBL/GenBank/DDBJ databases">
        <title>The Genome Sequence of Lactobacillus coleohominis strain 101-4-CHN.</title>
        <authorList>
            <consortium name="The Broad Institute Genome Sequencing Platform"/>
            <person name="Ward D."/>
            <person name="Young S.K."/>
            <person name="Zeng Q."/>
            <person name="Koehrsen M."/>
            <person name="Alvarado L."/>
            <person name="Berlin A."/>
            <person name="Borenstein D."/>
            <person name="Chen Z."/>
            <person name="Engels R."/>
            <person name="Freedman E."/>
            <person name="Gellesch M."/>
            <person name="Goldberg J."/>
            <person name="Griggs A."/>
            <person name="Gujja S."/>
            <person name="Heiman D."/>
            <person name="Hepburn T."/>
            <person name="Howarth C."/>
            <person name="Jen D."/>
            <person name="Larson L."/>
            <person name="Lewis B."/>
            <person name="Mehta T."/>
            <person name="Park D."/>
            <person name="Pearson M."/>
            <person name="Roberts A."/>
            <person name="Saif S."/>
            <person name="Shea T."/>
            <person name="Shenoy N."/>
            <person name="Sisk P."/>
            <person name="Stolte C."/>
            <person name="Sykes S."/>
            <person name="Walk T."/>
            <person name="White J."/>
            <person name="Yandava C."/>
            <person name="Liu Y."/>
            <person name="Xu Q."/>
            <person name="Lander E."/>
            <person name="Nusbaum C."/>
            <person name="Galagan J."/>
            <person name="Birren B."/>
        </authorList>
    </citation>
    <scope>NUCLEOTIDE SEQUENCE [LARGE SCALE GENOMIC DNA]</scope>
    <source>
        <strain evidence="6 7">101-4-CHN</strain>
    </source>
</reference>
<keyword evidence="3 5" id="KW-1133">Transmembrane helix</keyword>
<organism evidence="6 7">
    <name type="scientific">Limosilactobacillus coleohominis 101-4-CHN</name>
    <dbReference type="NCBI Taxonomy" id="575594"/>
    <lineage>
        <taxon>Bacteria</taxon>
        <taxon>Bacillati</taxon>
        <taxon>Bacillota</taxon>
        <taxon>Bacilli</taxon>
        <taxon>Lactobacillales</taxon>
        <taxon>Lactobacillaceae</taxon>
        <taxon>Limosilactobacillus</taxon>
    </lineage>
</organism>
<sequence length="179" mass="19872">MIINLIILLILLGCWINGRKRGLIALVISTITYFIGWVVARLGAKSLGMILSSILPSIGNQDVPATGGSASGVLTVSSNQFFYNGIAFIIIFYGITFFSRWLLKRVNFLKKVPVLGTINGWAGGLLDVLLGYLIIFMVLIIFQMWPAVWWQNQLANSGLAQWIILKTPILAESALHWFM</sequence>
<feature type="transmembrane region" description="Helical" evidence="5">
    <location>
        <begin position="81"/>
        <end position="103"/>
    </location>
</feature>
<dbReference type="HOGENOM" id="CLU_092720_3_1_9"/>
<evidence type="ECO:0000256" key="1">
    <source>
        <dbReference type="ARBA" id="ARBA00004141"/>
    </source>
</evidence>
<evidence type="ECO:0000256" key="2">
    <source>
        <dbReference type="ARBA" id="ARBA00022692"/>
    </source>
</evidence>
<name>C7XWJ4_9LACO</name>
<keyword evidence="7" id="KW-1185">Reference proteome</keyword>
<dbReference type="OrthoDB" id="2143375at2"/>
<evidence type="ECO:0000256" key="5">
    <source>
        <dbReference type="SAM" id="Phobius"/>
    </source>
</evidence>
<dbReference type="PANTHER" id="PTHR37306:SF1">
    <property type="entry name" value="COLICIN V PRODUCTION PROTEIN"/>
    <property type="match status" value="1"/>
</dbReference>
<keyword evidence="2 5" id="KW-0812">Transmembrane</keyword>
<dbReference type="GO" id="GO:0009403">
    <property type="term" value="P:toxin biosynthetic process"/>
    <property type="evidence" value="ECO:0007669"/>
    <property type="project" value="InterPro"/>
</dbReference>
<evidence type="ECO:0000256" key="4">
    <source>
        <dbReference type="ARBA" id="ARBA00023136"/>
    </source>
</evidence>
<accession>C7XWJ4</accession>
<dbReference type="RefSeq" id="WP_006916834.1">
    <property type="nucleotide sequence ID" value="NZ_GG698804.1"/>
</dbReference>
<dbReference type="AlphaFoldDB" id="C7XWJ4"/>
<dbReference type="InterPro" id="IPR003825">
    <property type="entry name" value="Colicin-V_CvpA"/>
</dbReference>
<dbReference type="Proteomes" id="UP000003987">
    <property type="component" value="Unassembled WGS sequence"/>
</dbReference>
<comment type="subcellular location">
    <subcellularLocation>
        <location evidence="1">Membrane</location>
        <topology evidence="1">Multi-pass membrane protein</topology>
    </subcellularLocation>
</comment>
<dbReference type="EMBL" id="GG698804">
    <property type="protein sequence ID" value="EEU29992.1"/>
    <property type="molecule type" value="Genomic_DNA"/>
</dbReference>
<dbReference type="eggNOG" id="COG1286">
    <property type="taxonomic scope" value="Bacteria"/>
</dbReference>
<keyword evidence="4 5" id="KW-0472">Membrane</keyword>
<proteinExistence type="predicted"/>
<evidence type="ECO:0000313" key="6">
    <source>
        <dbReference type="EMBL" id="EEU29992.1"/>
    </source>
</evidence>
<gene>
    <name evidence="6" type="primary">cvpA</name>
    <name evidence="6" type="ORF">HMPREF0501_00997</name>
</gene>
<protein>
    <submittedName>
        <fullName evidence="6">CvpA family protein</fullName>
    </submittedName>
</protein>
<evidence type="ECO:0000256" key="3">
    <source>
        <dbReference type="ARBA" id="ARBA00022989"/>
    </source>
</evidence>
<dbReference type="GO" id="GO:0016020">
    <property type="term" value="C:membrane"/>
    <property type="evidence" value="ECO:0007669"/>
    <property type="project" value="UniProtKB-SubCell"/>
</dbReference>
<dbReference type="Pfam" id="PF02674">
    <property type="entry name" value="Colicin_V"/>
    <property type="match status" value="1"/>
</dbReference>
<dbReference type="PANTHER" id="PTHR37306">
    <property type="entry name" value="COLICIN V PRODUCTION PROTEIN"/>
    <property type="match status" value="1"/>
</dbReference>
<evidence type="ECO:0000313" key="7">
    <source>
        <dbReference type="Proteomes" id="UP000003987"/>
    </source>
</evidence>
<feature type="transmembrane region" description="Helical" evidence="5">
    <location>
        <begin position="21"/>
        <end position="40"/>
    </location>
</feature>
<feature type="transmembrane region" description="Helical" evidence="5">
    <location>
        <begin position="124"/>
        <end position="147"/>
    </location>
</feature>